<dbReference type="EMBL" id="JAGKQQ010000001">
    <property type="protein sequence ID" value="MBP3958486.1"/>
    <property type="molecule type" value="Genomic_DNA"/>
</dbReference>
<feature type="transmembrane region" description="Helical" evidence="2">
    <location>
        <begin position="33"/>
        <end position="56"/>
    </location>
</feature>
<organism evidence="3 4">
    <name type="scientific">Gemmata palustris</name>
    <dbReference type="NCBI Taxonomy" id="2822762"/>
    <lineage>
        <taxon>Bacteria</taxon>
        <taxon>Pseudomonadati</taxon>
        <taxon>Planctomycetota</taxon>
        <taxon>Planctomycetia</taxon>
        <taxon>Gemmatales</taxon>
        <taxon>Gemmataceae</taxon>
        <taxon>Gemmata</taxon>
    </lineage>
</organism>
<evidence type="ECO:0000256" key="2">
    <source>
        <dbReference type="SAM" id="Phobius"/>
    </source>
</evidence>
<proteinExistence type="predicted"/>
<keyword evidence="4" id="KW-1185">Reference proteome</keyword>
<gene>
    <name evidence="3" type="ORF">J8F10_24830</name>
</gene>
<protein>
    <submittedName>
        <fullName evidence="3">Uncharacterized protein</fullName>
    </submittedName>
</protein>
<keyword evidence="2" id="KW-0472">Membrane</keyword>
<comment type="caution">
    <text evidence="3">The sequence shown here is derived from an EMBL/GenBank/DDBJ whole genome shotgun (WGS) entry which is preliminary data.</text>
</comment>
<name>A0ABS5BXL4_9BACT</name>
<sequence>MRFAVRTFVAFLIVAMTAGHARAGVVWEGASLGSCFCCACGAPLLPLVLTIVSFYARKPKPRLPRPPFPQPDSESAHDGP</sequence>
<keyword evidence="2" id="KW-0812">Transmembrane</keyword>
<evidence type="ECO:0000256" key="1">
    <source>
        <dbReference type="SAM" id="MobiDB-lite"/>
    </source>
</evidence>
<dbReference type="Proteomes" id="UP000676565">
    <property type="component" value="Unassembled WGS sequence"/>
</dbReference>
<reference evidence="3 4" key="1">
    <citation type="submission" date="2021-04" db="EMBL/GenBank/DDBJ databases">
        <authorList>
            <person name="Ivanova A."/>
        </authorList>
    </citation>
    <scope>NUCLEOTIDE SEQUENCE [LARGE SCALE GENOMIC DNA]</scope>
    <source>
        <strain evidence="3 4">G18</strain>
    </source>
</reference>
<dbReference type="RefSeq" id="WP_210658523.1">
    <property type="nucleotide sequence ID" value="NZ_JAGKQQ010000001.1"/>
</dbReference>
<feature type="region of interest" description="Disordered" evidence="1">
    <location>
        <begin position="59"/>
        <end position="80"/>
    </location>
</feature>
<evidence type="ECO:0000313" key="4">
    <source>
        <dbReference type="Proteomes" id="UP000676565"/>
    </source>
</evidence>
<accession>A0ABS5BXL4</accession>
<keyword evidence="2" id="KW-1133">Transmembrane helix</keyword>
<evidence type="ECO:0000313" key="3">
    <source>
        <dbReference type="EMBL" id="MBP3958486.1"/>
    </source>
</evidence>